<dbReference type="Pfam" id="PF12229">
    <property type="entry name" value="PG_binding_4"/>
    <property type="match status" value="1"/>
</dbReference>
<feature type="transmembrane region" description="Helical" evidence="1">
    <location>
        <begin position="20"/>
        <end position="44"/>
    </location>
</feature>
<feature type="domain" description="YoaR-like putative peptidoglycan binding" evidence="2">
    <location>
        <begin position="92"/>
        <end position="198"/>
    </location>
</feature>
<gene>
    <name evidence="3" type="ORF">CLV56_0939</name>
</gene>
<protein>
    <submittedName>
        <fullName evidence="3">Putative peptidoglycan binding protein</fullName>
    </submittedName>
</protein>
<accession>A0A2M9BFK5</accession>
<organism evidence="3 4">
    <name type="scientific">Mumia flava</name>
    <dbReference type="NCBI Taxonomy" id="1348852"/>
    <lineage>
        <taxon>Bacteria</taxon>
        <taxon>Bacillati</taxon>
        <taxon>Actinomycetota</taxon>
        <taxon>Actinomycetes</taxon>
        <taxon>Propionibacteriales</taxon>
        <taxon>Nocardioidaceae</taxon>
        <taxon>Mumia</taxon>
    </lineage>
</organism>
<keyword evidence="1" id="KW-0812">Transmembrane</keyword>
<dbReference type="InterPro" id="IPR022029">
    <property type="entry name" value="YoaR-like_PG-bd"/>
</dbReference>
<name>A0A2M9BFK5_9ACTN</name>
<dbReference type="PANTHER" id="PTHR35788:SF1">
    <property type="entry name" value="EXPORTED PROTEIN"/>
    <property type="match status" value="1"/>
</dbReference>
<dbReference type="Proteomes" id="UP000230842">
    <property type="component" value="Unassembled WGS sequence"/>
</dbReference>
<dbReference type="PANTHER" id="PTHR35788">
    <property type="entry name" value="EXPORTED PROTEIN-RELATED"/>
    <property type="match status" value="1"/>
</dbReference>
<proteinExistence type="predicted"/>
<dbReference type="AlphaFoldDB" id="A0A2M9BFK5"/>
<keyword evidence="1" id="KW-1133">Transmembrane helix</keyword>
<keyword evidence="4" id="KW-1185">Reference proteome</keyword>
<reference evidence="3 4" key="1">
    <citation type="submission" date="2017-11" db="EMBL/GenBank/DDBJ databases">
        <title>Genomic Encyclopedia of Archaeal and Bacterial Type Strains, Phase II (KMG-II): From Individual Species to Whole Genera.</title>
        <authorList>
            <person name="Goeker M."/>
        </authorList>
    </citation>
    <scope>NUCLEOTIDE SEQUENCE [LARGE SCALE GENOMIC DNA]</scope>
    <source>
        <strain evidence="3 4">DSM 27763</strain>
    </source>
</reference>
<dbReference type="Pfam" id="PF04294">
    <property type="entry name" value="VanW"/>
    <property type="match status" value="1"/>
</dbReference>
<evidence type="ECO:0000313" key="4">
    <source>
        <dbReference type="Proteomes" id="UP000230842"/>
    </source>
</evidence>
<dbReference type="EMBL" id="PGEZ01000001">
    <property type="protein sequence ID" value="PJJ56728.1"/>
    <property type="molecule type" value="Genomic_DNA"/>
</dbReference>
<sequence>MLPTMQTPTVSERDRSRGNLVAVLLLLALGLVVLGGYVALHFVLDDRLPVNARIAGVDVGFQTTAEARRTLTSELEGGLDDPVRLTLDAQTYEFTPEEVGFELDVEASVDQTGAGSVWNPLTMIRLLLGSATYPAAVEVDDAALDAQIAEIADAVDRDVVEGRIAYRGTRPVVTQPKSGREVDQERTREVVLEAYPSTQSSLTLPAEVTDPVIESDAISEFVATTAEPAVAQPVTIRAGGKTATLKPRQFAPAVSYEVVGDALEPQVNADRLARPLARATRKIGRAGVDATVEIRSGRPKVVAGRAGIGVGAPAVADALVGVLDERGAARRISVQPTKQPPDVTVKDARGWGIDEKISSFTTNFPYAEYRNVNQGRAASLVNGTILQPGDTFSFNDTVGERTVANGFTTGTMISNGVFREDLGGGVSQVATTLYNAGFFAGLEDVEHKPHSFYISRYPTGREATVAWPTVDLRFKNTLDHAVLIQAWVTPSTPSRQGAMNVVMWGTKQYDVSAGLSARRNLRSPGIRYDPSDRCVPQSGVTGFDVDVYRTLRRGGEVVAEETITAHYNAADTVRCEKAPGGGD</sequence>
<evidence type="ECO:0000256" key="1">
    <source>
        <dbReference type="SAM" id="Phobius"/>
    </source>
</evidence>
<dbReference type="RefSeq" id="WP_157805067.1">
    <property type="nucleotide sequence ID" value="NZ_PGEZ01000001.1"/>
</dbReference>
<comment type="caution">
    <text evidence="3">The sequence shown here is derived from an EMBL/GenBank/DDBJ whole genome shotgun (WGS) entry which is preliminary data.</text>
</comment>
<dbReference type="OrthoDB" id="9813301at2"/>
<dbReference type="InterPro" id="IPR052913">
    <property type="entry name" value="Glycopeptide_resist_protein"/>
</dbReference>
<keyword evidence="1" id="KW-0472">Membrane</keyword>
<dbReference type="InterPro" id="IPR007391">
    <property type="entry name" value="Vancomycin_resist_VanW"/>
</dbReference>
<evidence type="ECO:0000313" key="3">
    <source>
        <dbReference type="EMBL" id="PJJ56728.1"/>
    </source>
</evidence>
<evidence type="ECO:0000259" key="2">
    <source>
        <dbReference type="Pfam" id="PF12229"/>
    </source>
</evidence>